<sequence>MRCQATPLTHSVGKIVNTTIILPRGHANLCPGARYVTLTTAFTPSDKASLPAEAFPTPSPSSPSLPHLSLRLSSANASR</sequence>
<gene>
    <name evidence="2" type="ORF">QN277_007032</name>
</gene>
<dbReference type="EMBL" id="JAWXYG010000012">
    <property type="protein sequence ID" value="KAK4257445.1"/>
    <property type="molecule type" value="Genomic_DNA"/>
</dbReference>
<dbReference type="AlphaFoldDB" id="A0AAE1ITX0"/>
<evidence type="ECO:0000313" key="3">
    <source>
        <dbReference type="Proteomes" id="UP001293593"/>
    </source>
</evidence>
<name>A0AAE1ITX0_9FABA</name>
<evidence type="ECO:0000256" key="1">
    <source>
        <dbReference type="SAM" id="MobiDB-lite"/>
    </source>
</evidence>
<feature type="compositionally biased region" description="Low complexity" evidence="1">
    <location>
        <begin position="64"/>
        <end position="79"/>
    </location>
</feature>
<keyword evidence="3" id="KW-1185">Reference proteome</keyword>
<accession>A0AAE1ITX0</accession>
<proteinExistence type="predicted"/>
<reference evidence="2" key="1">
    <citation type="submission" date="2023-10" db="EMBL/GenBank/DDBJ databases">
        <title>Chromosome-level genome of the transformable northern wattle, Acacia crassicarpa.</title>
        <authorList>
            <person name="Massaro I."/>
            <person name="Sinha N.R."/>
            <person name="Poethig S."/>
            <person name="Leichty A.R."/>
        </authorList>
    </citation>
    <scope>NUCLEOTIDE SEQUENCE</scope>
    <source>
        <strain evidence="2">Acra3RX</strain>
        <tissue evidence="2">Leaf</tissue>
    </source>
</reference>
<organism evidence="2 3">
    <name type="scientific">Acacia crassicarpa</name>
    <name type="common">northern wattle</name>
    <dbReference type="NCBI Taxonomy" id="499986"/>
    <lineage>
        <taxon>Eukaryota</taxon>
        <taxon>Viridiplantae</taxon>
        <taxon>Streptophyta</taxon>
        <taxon>Embryophyta</taxon>
        <taxon>Tracheophyta</taxon>
        <taxon>Spermatophyta</taxon>
        <taxon>Magnoliopsida</taxon>
        <taxon>eudicotyledons</taxon>
        <taxon>Gunneridae</taxon>
        <taxon>Pentapetalae</taxon>
        <taxon>rosids</taxon>
        <taxon>fabids</taxon>
        <taxon>Fabales</taxon>
        <taxon>Fabaceae</taxon>
        <taxon>Caesalpinioideae</taxon>
        <taxon>mimosoid clade</taxon>
        <taxon>Acacieae</taxon>
        <taxon>Acacia</taxon>
    </lineage>
</organism>
<dbReference type="Proteomes" id="UP001293593">
    <property type="component" value="Unassembled WGS sequence"/>
</dbReference>
<evidence type="ECO:0000313" key="2">
    <source>
        <dbReference type="EMBL" id="KAK4257445.1"/>
    </source>
</evidence>
<feature type="region of interest" description="Disordered" evidence="1">
    <location>
        <begin position="49"/>
        <end position="79"/>
    </location>
</feature>
<protein>
    <submittedName>
        <fullName evidence="2">Uncharacterized protein</fullName>
    </submittedName>
</protein>
<comment type="caution">
    <text evidence="2">The sequence shown here is derived from an EMBL/GenBank/DDBJ whole genome shotgun (WGS) entry which is preliminary data.</text>
</comment>